<reference evidence="4" key="1">
    <citation type="submission" date="2014-07" db="EMBL/GenBank/DDBJ databases">
        <authorList>
            <person name="Urmite Genomes Urmite Genomes"/>
        </authorList>
    </citation>
    <scope>NUCLEOTIDE SEQUENCE</scope>
    <source>
        <strain evidence="4">11W110_air</strain>
    </source>
</reference>
<evidence type="ECO:0000313" key="4">
    <source>
        <dbReference type="EMBL" id="CEA07460.1"/>
    </source>
</evidence>
<keyword evidence="2 4" id="KW-0378">Hydrolase</keyword>
<proteinExistence type="predicted"/>
<dbReference type="Pfam" id="PF00293">
    <property type="entry name" value="NUDIX"/>
    <property type="match status" value="1"/>
</dbReference>
<dbReference type="CDD" id="cd18879">
    <property type="entry name" value="NUDIX_Hydrolase"/>
    <property type="match status" value="1"/>
</dbReference>
<dbReference type="PROSITE" id="PS00893">
    <property type="entry name" value="NUDIX_BOX"/>
    <property type="match status" value="1"/>
</dbReference>
<sequence>MATPEFVTSLRAKIGHDPLWLPGVTAVTFDDAGRVLLCRRADSGRWALITGILDPGEEPAPGALRELEEETGVVAEVEHMIHAGSHGPITFPNGDVCRFLNLAFRCRPVSGQARVNDDESLEVAWFAVDALPELSDRHRMLIDLAVRADGVPAFTR</sequence>
<name>A0A078MME6_9MICC</name>
<dbReference type="PROSITE" id="PS51462">
    <property type="entry name" value="NUDIX"/>
    <property type="match status" value="1"/>
</dbReference>
<dbReference type="SUPFAM" id="SSF55811">
    <property type="entry name" value="Nudix"/>
    <property type="match status" value="1"/>
</dbReference>
<dbReference type="GO" id="GO:0016787">
    <property type="term" value="F:hydrolase activity"/>
    <property type="evidence" value="ECO:0007669"/>
    <property type="project" value="UniProtKB-KW"/>
</dbReference>
<comment type="cofactor">
    <cofactor evidence="1">
        <name>Mg(2+)</name>
        <dbReference type="ChEBI" id="CHEBI:18420"/>
    </cofactor>
</comment>
<dbReference type="PATRIC" id="fig|1461584.3.peg.764"/>
<protein>
    <submittedName>
        <fullName evidence="4">RNA pyrophosphohydrolase</fullName>
    </submittedName>
</protein>
<evidence type="ECO:0000259" key="3">
    <source>
        <dbReference type="PROSITE" id="PS51462"/>
    </source>
</evidence>
<dbReference type="EMBL" id="LN483070">
    <property type="protein sequence ID" value="CEA07460.1"/>
    <property type="molecule type" value="Genomic_DNA"/>
</dbReference>
<gene>
    <name evidence="4" type="primary">rppH_1</name>
    <name evidence="4" type="ORF">BN1051_00774</name>
</gene>
<evidence type="ECO:0000256" key="2">
    <source>
        <dbReference type="ARBA" id="ARBA00022801"/>
    </source>
</evidence>
<dbReference type="InterPro" id="IPR015797">
    <property type="entry name" value="NUDIX_hydrolase-like_dom_sf"/>
</dbReference>
<dbReference type="Gene3D" id="3.90.79.10">
    <property type="entry name" value="Nucleoside Triphosphate Pyrophosphohydrolase"/>
    <property type="match status" value="1"/>
</dbReference>
<dbReference type="AlphaFoldDB" id="A0A078MME6"/>
<accession>A0A078MME6</accession>
<organism evidence="4">
    <name type="scientific">Arthrobacter saudimassiliensis</name>
    <dbReference type="NCBI Taxonomy" id="1461584"/>
    <lineage>
        <taxon>Bacteria</taxon>
        <taxon>Bacillati</taxon>
        <taxon>Actinomycetota</taxon>
        <taxon>Actinomycetes</taxon>
        <taxon>Micrococcales</taxon>
        <taxon>Micrococcaceae</taxon>
        <taxon>Arthrobacter</taxon>
    </lineage>
</organism>
<dbReference type="PANTHER" id="PTHR43046:SF16">
    <property type="entry name" value="ADP-RIBOSE PYROPHOSPHATASE YJHB-RELATED"/>
    <property type="match status" value="1"/>
</dbReference>
<evidence type="ECO:0000256" key="1">
    <source>
        <dbReference type="ARBA" id="ARBA00001946"/>
    </source>
</evidence>
<dbReference type="InterPro" id="IPR000086">
    <property type="entry name" value="NUDIX_hydrolase_dom"/>
</dbReference>
<feature type="domain" description="Nudix hydrolase" evidence="3">
    <location>
        <begin position="19"/>
        <end position="148"/>
    </location>
</feature>
<dbReference type="InterPro" id="IPR020084">
    <property type="entry name" value="NUDIX_hydrolase_CS"/>
</dbReference>
<dbReference type="PANTHER" id="PTHR43046">
    <property type="entry name" value="GDP-MANNOSE MANNOSYL HYDROLASE"/>
    <property type="match status" value="1"/>
</dbReference>